<name>T1DTR0_9PORP</name>
<gene>
    <name evidence="1" type="ORF">PORCRE_1668</name>
</gene>
<evidence type="ECO:0000313" key="1">
    <source>
        <dbReference type="EMBL" id="GAD05954.1"/>
    </source>
</evidence>
<organism evidence="1 2">
    <name type="scientific">Porphyromonas crevioricanis JCM 15906</name>
    <dbReference type="NCBI Taxonomy" id="1305617"/>
    <lineage>
        <taxon>Bacteria</taxon>
        <taxon>Pseudomonadati</taxon>
        <taxon>Bacteroidota</taxon>
        <taxon>Bacteroidia</taxon>
        <taxon>Bacteroidales</taxon>
        <taxon>Porphyromonadaceae</taxon>
        <taxon>Porphyromonas</taxon>
    </lineage>
</organism>
<proteinExistence type="predicted"/>
<dbReference type="AlphaFoldDB" id="T1DTR0"/>
<dbReference type="EMBL" id="BAOU01000046">
    <property type="protein sequence ID" value="GAD05954.1"/>
    <property type="molecule type" value="Genomic_DNA"/>
</dbReference>
<dbReference type="InterPro" id="IPR032252">
    <property type="entry name" value="DUF4827"/>
</dbReference>
<evidence type="ECO:0008006" key="3">
    <source>
        <dbReference type="Google" id="ProtNLM"/>
    </source>
</evidence>
<dbReference type="Gene3D" id="3.10.50.40">
    <property type="match status" value="1"/>
</dbReference>
<dbReference type="Pfam" id="PF16109">
    <property type="entry name" value="DUF4827"/>
    <property type="match status" value="1"/>
</dbReference>
<reference evidence="1 2" key="2">
    <citation type="journal article" date="2013" name="Genome Announc.">
        <title>Draft Genome Sequences of Porphyromonas crevioricanis JCM 15906T and Porphyromonas cansulci JCM 13913T Isolated from a Canine Oral Cavity.</title>
        <authorList>
            <person name="Sakamoto M."/>
            <person name="Tanaka N."/>
            <person name="Shiwa Y."/>
            <person name="Yoshikawa H."/>
            <person name="Ohkuma M."/>
        </authorList>
    </citation>
    <scope>NUCLEOTIDE SEQUENCE [LARGE SCALE GENOMIC DNA]</scope>
    <source>
        <strain evidence="1 2">JCM 15906</strain>
    </source>
</reference>
<dbReference type="Proteomes" id="UP000018031">
    <property type="component" value="Unassembled WGS sequence"/>
</dbReference>
<reference evidence="2" key="1">
    <citation type="journal article" date="2013" name="Genome">
        <title>Draft Genome Sequences of Porphyromonas crevioricanis JCM 15906T and Porphyromonas cansulci JCM 13913T Isolated from a Canine Oral Cavity.</title>
        <authorList>
            <person name="Sakamoto M."/>
            <person name="Tanaka N."/>
            <person name="Shiwa Y."/>
            <person name="Yoshikawa H."/>
            <person name="Ohkuma M."/>
        </authorList>
    </citation>
    <scope>NUCLEOTIDE SEQUENCE [LARGE SCALE GENOMIC DNA]</scope>
    <source>
        <strain evidence="2">JCM 15906</strain>
    </source>
</reference>
<dbReference type="InterPro" id="IPR046357">
    <property type="entry name" value="PPIase_dom_sf"/>
</dbReference>
<dbReference type="GO" id="GO:0003755">
    <property type="term" value="F:peptidyl-prolyl cis-trans isomerase activity"/>
    <property type="evidence" value="ECO:0007669"/>
    <property type="project" value="InterPro"/>
</dbReference>
<accession>T1DTR0</accession>
<comment type="caution">
    <text evidence="1">The sequence shown here is derived from an EMBL/GenBank/DDBJ whole genome shotgun (WGS) entry which is preliminary data.</text>
</comment>
<dbReference type="PROSITE" id="PS51257">
    <property type="entry name" value="PROKAR_LIPOPROTEIN"/>
    <property type="match status" value="1"/>
</dbReference>
<sequence length="200" mass="23006">MKRTMRIYRAVGLICMLACFTLISCEKSKVRSLTEMRQDERKRIKSFIVSKGFKVKEAEREQKDFVPGILYHFDNDLYMEVLDKGGAKAVPQKTHVFMRIRGYALDSSEPVIFDSLSKGKYQPIEFIYIDVYRDGPLHFQPLPPAAGFNLNRYMCEGLAFPMSLLGDGARVRLIVPFSIGPEFTSRSGIPIYFDEVEYTF</sequence>
<protein>
    <recommendedName>
        <fullName evidence="3">Lipoprotein</fullName>
    </recommendedName>
</protein>
<evidence type="ECO:0000313" key="2">
    <source>
        <dbReference type="Proteomes" id="UP000018031"/>
    </source>
</evidence>